<evidence type="ECO:0000259" key="2">
    <source>
        <dbReference type="Pfam" id="PF00857"/>
    </source>
</evidence>
<evidence type="ECO:0000313" key="4">
    <source>
        <dbReference type="EMBL" id="TRB76272.1"/>
    </source>
</evidence>
<dbReference type="InterPro" id="IPR050272">
    <property type="entry name" value="Isochorismatase-like_hydrls"/>
</dbReference>
<comment type="caution">
    <text evidence="4">The sequence shown here is derived from an EMBL/GenBank/DDBJ whole genome shotgun (WGS) entry which is preliminary data.</text>
</comment>
<reference evidence="5 6" key="1">
    <citation type="journal article" date="2019" name="Vet. Microbiol.">
        <title>Genetic characterization of susceptible and multi-drug resistant Mannheimia haemolytica isolated from high-risk stocker calves prior to and after antimicrobial metaphylaxis.</title>
        <authorList>
            <person name="Snyder E.R."/>
            <person name="Alvarez-Narvaez S."/>
            <person name="Credille B.C."/>
        </authorList>
    </citation>
    <scope>NUCLEOTIDE SEQUENCE [LARGE SCALE GENOMIC DNA]</scope>
    <source>
        <strain evidence="4 5">UGA-R5-128-1</strain>
        <strain evidence="3 6">UGA-R7-163-1</strain>
    </source>
</reference>
<dbReference type="Proteomes" id="UP000315164">
    <property type="component" value="Unassembled WGS sequence"/>
</dbReference>
<dbReference type="SUPFAM" id="SSF52499">
    <property type="entry name" value="Isochorismatase-like hydrolases"/>
    <property type="match status" value="1"/>
</dbReference>
<dbReference type="KEGG" id="mhaq:WC39_02620"/>
<evidence type="ECO:0000313" key="3">
    <source>
        <dbReference type="EMBL" id="TRB40441.1"/>
    </source>
</evidence>
<dbReference type="PANTHER" id="PTHR43540">
    <property type="entry name" value="PEROXYUREIDOACRYLATE/UREIDOACRYLATE AMIDOHYDROLASE-RELATED"/>
    <property type="match status" value="1"/>
</dbReference>
<dbReference type="Proteomes" id="UP000318394">
    <property type="component" value="Unassembled WGS sequence"/>
</dbReference>
<dbReference type="AlphaFoldDB" id="A0A547ESH4"/>
<feature type="domain" description="Isochorismatase-like" evidence="2">
    <location>
        <begin position="73"/>
        <end position="261"/>
    </location>
</feature>
<dbReference type="GO" id="GO:0016787">
    <property type="term" value="F:hydrolase activity"/>
    <property type="evidence" value="ECO:0007669"/>
    <property type="project" value="UniProtKB-KW"/>
</dbReference>
<dbReference type="Gene3D" id="3.40.50.850">
    <property type="entry name" value="Isochorismatase-like"/>
    <property type="match status" value="1"/>
</dbReference>
<dbReference type="InterPro" id="IPR036380">
    <property type="entry name" value="Isochorismatase-like_sf"/>
</dbReference>
<protein>
    <submittedName>
        <fullName evidence="4">Cysteine hydrolase</fullName>
    </submittedName>
</protein>
<evidence type="ECO:0000313" key="6">
    <source>
        <dbReference type="Proteomes" id="UP000318394"/>
    </source>
</evidence>
<gene>
    <name evidence="4" type="ORF">FEA53_00380</name>
    <name evidence="3" type="ORF">FEB89_00385</name>
</gene>
<accession>A0A547ESH4</accession>
<keyword evidence="1 4" id="KW-0378">Hydrolase</keyword>
<dbReference type="CDD" id="cd00431">
    <property type="entry name" value="cysteine_hydrolases"/>
    <property type="match status" value="1"/>
</dbReference>
<evidence type="ECO:0000256" key="1">
    <source>
        <dbReference type="ARBA" id="ARBA00022801"/>
    </source>
</evidence>
<keyword evidence="6" id="KW-1185">Reference proteome</keyword>
<dbReference type="InterPro" id="IPR000868">
    <property type="entry name" value="Isochorismatase-like_dom"/>
</dbReference>
<sequence length="281" mass="31159">MMSQEQFEEINQERRQALNHGSRIAMAASVLGALGIASTANAKQASAEKSPYAEPEQYGLKRHGMTIDPKRVALVVVDPQIDFLGPKGVMWGVLGDSIKENNTVANIESLFKAAKAVDMPTFVSPHYYYPTDHKWEFGSPGEHFMHDSGMFARKGQYTMEGFENSGADFMPEYKPYIFDGKTVITSPHKIFGPETNDLVLQLRKRKIDQVILAGMAANLCIDSHLRELIEQGFEVTVVKDATAGPRIPEGDGYLAALTNYRIIANDLWTTEEAVKKMTAKA</sequence>
<proteinExistence type="predicted"/>
<dbReference type="OrthoDB" id="5294192at2"/>
<dbReference type="Pfam" id="PF00857">
    <property type="entry name" value="Isochorismatase"/>
    <property type="match status" value="1"/>
</dbReference>
<dbReference type="RefSeq" id="WP_015484077.1">
    <property type="nucleotide sequence ID" value="NZ_CP011098.1"/>
</dbReference>
<name>A0A547ESH4_MANHA</name>
<dbReference type="EMBL" id="VAJI01000001">
    <property type="protein sequence ID" value="TRB40441.1"/>
    <property type="molecule type" value="Genomic_DNA"/>
</dbReference>
<dbReference type="GeneID" id="67368146"/>
<dbReference type="EMBL" id="VAJB01000001">
    <property type="protein sequence ID" value="TRB76272.1"/>
    <property type="molecule type" value="Genomic_DNA"/>
</dbReference>
<evidence type="ECO:0000313" key="5">
    <source>
        <dbReference type="Proteomes" id="UP000315164"/>
    </source>
</evidence>
<organism evidence="4 5">
    <name type="scientific">Mannheimia haemolytica</name>
    <name type="common">Pasteurella haemolytica</name>
    <dbReference type="NCBI Taxonomy" id="75985"/>
    <lineage>
        <taxon>Bacteria</taxon>
        <taxon>Pseudomonadati</taxon>
        <taxon>Pseudomonadota</taxon>
        <taxon>Gammaproteobacteria</taxon>
        <taxon>Pasteurellales</taxon>
        <taxon>Pasteurellaceae</taxon>
        <taxon>Mannheimia</taxon>
    </lineage>
</organism>
<dbReference type="KEGG" id="mhay:VK67_02625"/>